<reference evidence="5" key="1">
    <citation type="submission" date="2022-10" db="EMBL/GenBank/DDBJ databases">
        <title>Catenovulum adriacola sp. nov. isolated in the Harbour of Susak.</title>
        <authorList>
            <person name="Schoch T."/>
            <person name="Reich S.J."/>
            <person name="Stoeferle S."/>
            <person name="Flaiz M."/>
            <person name="Kazda M."/>
            <person name="Riedel C.U."/>
            <person name="Duerre P."/>
        </authorList>
    </citation>
    <scope>NUCLEOTIDE SEQUENCE</scope>
    <source>
        <strain evidence="5">TS8</strain>
        <plasmid evidence="5">pCadTS8_2</plasmid>
    </source>
</reference>
<dbReference type="Proteomes" id="UP001163726">
    <property type="component" value="Plasmid pCadTS8_2"/>
</dbReference>
<name>A0ABY7ARP9_9ALTE</name>
<dbReference type="CDD" id="cd01167">
    <property type="entry name" value="bac_FRK"/>
    <property type="match status" value="1"/>
</dbReference>
<dbReference type="PANTHER" id="PTHR43085:SF57">
    <property type="entry name" value="CARBOHYDRATE KINASE PFKB DOMAIN-CONTAINING PROTEIN"/>
    <property type="match status" value="1"/>
</dbReference>
<protein>
    <submittedName>
        <fullName evidence="5">Carbohydrate kinase</fullName>
    </submittedName>
</protein>
<geneLocation type="plasmid" evidence="5 6">
    <name>pCadTS8_2</name>
</geneLocation>
<evidence type="ECO:0000313" key="5">
    <source>
        <dbReference type="EMBL" id="WAJ72215.1"/>
    </source>
</evidence>
<gene>
    <name evidence="5" type="ORF">OLW01_18240</name>
</gene>
<dbReference type="SUPFAM" id="SSF53613">
    <property type="entry name" value="Ribokinase-like"/>
    <property type="match status" value="1"/>
</dbReference>
<comment type="similarity">
    <text evidence="1">Belongs to the carbohydrate kinase PfkB family.</text>
</comment>
<keyword evidence="2" id="KW-0808">Transferase</keyword>
<evidence type="ECO:0000313" key="6">
    <source>
        <dbReference type="Proteomes" id="UP001163726"/>
    </source>
</evidence>
<evidence type="ECO:0000256" key="3">
    <source>
        <dbReference type="ARBA" id="ARBA00022777"/>
    </source>
</evidence>
<organism evidence="5 6">
    <name type="scientific">Catenovulum adriaticum</name>
    <dbReference type="NCBI Taxonomy" id="2984846"/>
    <lineage>
        <taxon>Bacteria</taxon>
        <taxon>Pseudomonadati</taxon>
        <taxon>Pseudomonadota</taxon>
        <taxon>Gammaproteobacteria</taxon>
        <taxon>Alteromonadales</taxon>
        <taxon>Alteromonadaceae</taxon>
        <taxon>Catenovulum</taxon>
    </lineage>
</organism>
<dbReference type="Pfam" id="PF00294">
    <property type="entry name" value="PfkB"/>
    <property type="match status" value="1"/>
</dbReference>
<evidence type="ECO:0000259" key="4">
    <source>
        <dbReference type="Pfam" id="PF00294"/>
    </source>
</evidence>
<evidence type="ECO:0000256" key="2">
    <source>
        <dbReference type="ARBA" id="ARBA00022679"/>
    </source>
</evidence>
<accession>A0ABY7ARP9</accession>
<keyword evidence="5" id="KW-0614">Plasmid</keyword>
<dbReference type="PANTHER" id="PTHR43085">
    <property type="entry name" value="HEXOKINASE FAMILY MEMBER"/>
    <property type="match status" value="1"/>
</dbReference>
<dbReference type="InterPro" id="IPR029056">
    <property type="entry name" value="Ribokinase-like"/>
</dbReference>
<keyword evidence="3 5" id="KW-0418">Kinase</keyword>
<proteinExistence type="inferred from homology"/>
<dbReference type="Gene3D" id="3.40.1190.20">
    <property type="match status" value="1"/>
</dbReference>
<dbReference type="InterPro" id="IPR011611">
    <property type="entry name" value="PfkB_dom"/>
</dbReference>
<keyword evidence="6" id="KW-1185">Reference proteome</keyword>
<feature type="domain" description="Carbohydrate kinase PfkB" evidence="4">
    <location>
        <begin position="30"/>
        <end position="292"/>
    </location>
</feature>
<evidence type="ECO:0000256" key="1">
    <source>
        <dbReference type="ARBA" id="ARBA00010688"/>
    </source>
</evidence>
<sequence length="308" mass="34003">MNSLFVDNKPTNQIAISCFGEILWDCFGEDKRVGGAPLNVCLRLNSLGIKAQMLSAVGADKLGENLLEKLTDREVSTDFITINPNKKTSTVEVTLDERGCASYEIVADTAWDNIELTTELTDQVKSSDIFVFGSLIGREAVSLNTLKQLVQLAKFKVFDVNLRKPHYDLATLIELMKSADFIKLNDDELYEIAQAMGSKFHSLEQNLEFIAEQTNTSYLCVTKGRHGALLKINNQNYYNSGFLIKVVDTVGAGDSFLGSLLYQLCNTTDAQYAVNFACAVGAMVAEHHGATPELSLQDIQQFMNPEMG</sequence>
<dbReference type="GO" id="GO:0016301">
    <property type="term" value="F:kinase activity"/>
    <property type="evidence" value="ECO:0007669"/>
    <property type="project" value="UniProtKB-KW"/>
</dbReference>
<dbReference type="RefSeq" id="WP_268076930.1">
    <property type="nucleotide sequence ID" value="NZ_CP109967.1"/>
</dbReference>
<dbReference type="InterPro" id="IPR050306">
    <property type="entry name" value="PfkB_Carbo_kinase"/>
</dbReference>
<dbReference type="EMBL" id="CP109967">
    <property type="protein sequence ID" value="WAJ72215.1"/>
    <property type="molecule type" value="Genomic_DNA"/>
</dbReference>